<proteinExistence type="predicted"/>
<dbReference type="EMBL" id="JAVCYS010000003">
    <property type="protein sequence ID" value="MDQ1852096.1"/>
    <property type="molecule type" value="Genomic_DNA"/>
</dbReference>
<keyword evidence="1" id="KW-1133">Transmembrane helix</keyword>
<evidence type="ECO:0008006" key="4">
    <source>
        <dbReference type="Google" id="ProtNLM"/>
    </source>
</evidence>
<feature type="transmembrane region" description="Helical" evidence="1">
    <location>
        <begin position="217"/>
        <end position="236"/>
    </location>
</feature>
<reference evidence="2" key="1">
    <citation type="submission" date="2023-08" db="EMBL/GenBank/DDBJ databases">
        <title>Functional annotation and safety assessment of Bacillus stercoris.</title>
        <authorList>
            <person name="Pandit N.T."/>
            <person name="Ahir S.V."/>
            <person name="Chauhan D.A."/>
            <person name="Bose A."/>
            <person name="Dunlap C."/>
            <person name="Doshi J.A."/>
        </authorList>
    </citation>
    <scope>NUCLEOTIDE SEQUENCE</scope>
    <source>
        <strain evidence="2">ZBMF30</strain>
    </source>
</reference>
<evidence type="ECO:0000256" key="1">
    <source>
        <dbReference type="SAM" id="Phobius"/>
    </source>
</evidence>
<gene>
    <name evidence="2" type="ORF">RAQ16_06870</name>
</gene>
<dbReference type="RefSeq" id="WP_243572546.1">
    <property type="nucleotide sequence ID" value="NZ_JALHBN010000005.1"/>
</dbReference>
<feature type="transmembrane region" description="Helical" evidence="1">
    <location>
        <begin position="242"/>
        <end position="262"/>
    </location>
</feature>
<feature type="transmembrane region" description="Helical" evidence="1">
    <location>
        <begin position="187"/>
        <end position="205"/>
    </location>
</feature>
<keyword evidence="3" id="KW-1185">Reference proteome</keyword>
<evidence type="ECO:0000313" key="3">
    <source>
        <dbReference type="Proteomes" id="UP001177898"/>
    </source>
</evidence>
<feature type="transmembrane region" description="Helical" evidence="1">
    <location>
        <begin position="154"/>
        <end position="175"/>
    </location>
</feature>
<comment type="caution">
    <text evidence="2">The sequence shown here is derived from an EMBL/GenBank/DDBJ whole genome shotgun (WGS) entry which is preliminary data.</text>
</comment>
<keyword evidence="1" id="KW-0812">Transmembrane</keyword>
<feature type="transmembrane region" description="Helical" evidence="1">
    <location>
        <begin position="12"/>
        <end position="33"/>
    </location>
</feature>
<keyword evidence="1" id="KW-0472">Membrane</keyword>
<protein>
    <recommendedName>
        <fullName evidence="4">DUF1129 family protein</fullName>
    </recommendedName>
</protein>
<accession>A0ABU0V5B2</accession>
<evidence type="ECO:0000313" key="2">
    <source>
        <dbReference type="EMBL" id="MDQ1852096.1"/>
    </source>
</evidence>
<organism evidence="2 3">
    <name type="scientific">Bacillus stercoris</name>
    <dbReference type="NCBI Taxonomy" id="2054641"/>
    <lineage>
        <taxon>Bacteria</taxon>
        <taxon>Bacillati</taxon>
        <taxon>Bacillota</taxon>
        <taxon>Bacilli</taxon>
        <taxon>Bacillales</taxon>
        <taxon>Bacillaceae</taxon>
        <taxon>Bacillus</taxon>
    </lineage>
</organism>
<dbReference type="Proteomes" id="UP001177898">
    <property type="component" value="Unassembled WGS sequence"/>
</dbReference>
<sequence>MEKLILDSVKNLVGDNTLLGLTITLIFIFTIWLSRQIKSVYEKDKELRKTERENSLKIISEILKQYHTIGRESLTDDEFLKYVQTQLPLLDLKTYLIIRNILEKNLDESSGYKSEKIKNEILKAIKLIKFNDNIIYSESIMETITRSLSNLKDVFIPPIISALVVLYLVLAFSLGFSQHPFWNITKLTTGLFGLFFLVACLDDMIERKWVLVNKRSILNLIFLIFIPFILILITSLEHPKLLVVFFIYGIIGVISFLIIGILRQRRLNRQS</sequence>
<name>A0ABU0V5B2_9BACI</name>